<accession>A0ABP0DBZ6</accession>
<organism evidence="2 3">
    <name type="scientific">Sporothrix epigloea</name>
    <dbReference type="NCBI Taxonomy" id="1892477"/>
    <lineage>
        <taxon>Eukaryota</taxon>
        <taxon>Fungi</taxon>
        <taxon>Dikarya</taxon>
        <taxon>Ascomycota</taxon>
        <taxon>Pezizomycotina</taxon>
        <taxon>Sordariomycetes</taxon>
        <taxon>Sordariomycetidae</taxon>
        <taxon>Ophiostomatales</taxon>
        <taxon>Ophiostomataceae</taxon>
        <taxon>Sporothrix</taxon>
    </lineage>
</organism>
<sequence length="450" mass="50046">MGRHPYAYASVRPRRRRVGNGIAQNVLLREPTPPLPSRPGPQRPPPVEYLSLPVNTTLHDPSSNDVTMNTQVGDDDVDVDDDTPAQIHEDTNDVDIAIDEDLPPAGPPGGGATGTDKVQNHEPDMDKFVLAFSQYVRDFRVPQEQYAALREIVNLKLPASRNPLPRDRKTLLRRGEKMKSSTRTTETALQADKLETVPKMDTKTLITRYMASSSSAETESHVGLAHFVDSPSEAHNSRSWAASVRTTGGEFAHILIPGEDGELKNGQPVFPSDVVKYTCLDSECPCNFHHIHQSPLYHVGRVSQVGKDYRSNYCTVKQGEIALSIQEIVRPLYKDQPRLHNLQSEVKHTEDLIIDLQEEYVSEDSLVEVVTGQVRWATSEQSAMTTTAGGGARTASSSIVGLVCRARSISGRIIPLDLTHQIKGGHELELYSRAKFEKWDRQYQSNQMLQ</sequence>
<feature type="compositionally biased region" description="Polar residues" evidence="1">
    <location>
        <begin position="53"/>
        <end position="72"/>
    </location>
</feature>
<dbReference type="EMBL" id="CAWUON010000014">
    <property type="protein sequence ID" value="CAK7265745.1"/>
    <property type="molecule type" value="Genomic_DNA"/>
</dbReference>
<evidence type="ECO:0000313" key="2">
    <source>
        <dbReference type="EMBL" id="CAK7265745.1"/>
    </source>
</evidence>
<feature type="compositionally biased region" description="Acidic residues" evidence="1">
    <location>
        <begin position="92"/>
        <end position="102"/>
    </location>
</feature>
<evidence type="ECO:0000256" key="1">
    <source>
        <dbReference type="SAM" id="MobiDB-lite"/>
    </source>
</evidence>
<feature type="region of interest" description="Disordered" evidence="1">
    <location>
        <begin position="28"/>
        <end position="120"/>
    </location>
</feature>
<evidence type="ECO:0000313" key="3">
    <source>
        <dbReference type="Proteomes" id="UP001642502"/>
    </source>
</evidence>
<feature type="compositionally biased region" description="Acidic residues" evidence="1">
    <location>
        <begin position="73"/>
        <end position="83"/>
    </location>
</feature>
<protein>
    <submittedName>
        <fullName evidence="2">Uncharacterized protein</fullName>
    </submittedName>
</protein>
<reference evidence="2 3" key="1">
    <citation type="submission" date="2024-01" db="EMBL/GenBank/DDBJ databases">
        <authorList>
            <person name="Allen C."/>
            <person name="Tagirdzhanova G."/>
        </authorList>
    </citation>
    <scope>NUCLEOTIDE SEQUENCE [LARGE SCALE GENOMIC DNA]</scope>
    <source>
        <strain evidence="2 3">CBS 119000</strain>
    </source>
</reference>
<dbReference type="Proteomes" id="UP001642502">
    <property type="component" value="Unassembled WGS sequence"/>
</dbReference>
<proteinExistence type="predicted"/>
<feature type="compositionally biased region" description="Pro residues" evidence="1">
    <location>
        <begin position="31"/>
        <end position="47"/>
    </location>
</feature>
<name>A0ABP0DBZ6_9PEZI</name>
<comment type="caution">
    <text evidence="2">The sequence shown here is derived from an EMBL/GenBank/DDBJ whole genome shotgun (WGS) entry which is preliminary data.</text>
</comment>
<keyword evidence="3" id="KW-1185">Reference proteome</keyword>
<gene>
    <name evidence="2" type="ORF">SEPCBS119000_001668</name>
</gene>